<protein>
    <recommendedName>
        <fullName evidence="4">Citrate transporter-like domain-containing protein</fullName>
    </recommendedName>
</protein>
<dbReference type="EMBL" id="MHNN01000023">
    <property type="protein sequence ID" value="OGZ45174.1"/>
    <property type="molecule type" value="Genomic_DNA"/>
</dbReference>
<proteinExistence type="predicted"/>
<evidence type="ECO:0000256" key="1">
    <source>
        <dbReference type="SAM" id="Phobius"/>
    </source>
</evidence>
<dbReference type="GO" id="GO:0015297">
    <property type="term" value="F:antiporter activity"/>
    <property type="evidence" value="ECO:0007669"/>
    <property type="project" value="InterPro"/>
</dbReference>
<dbReference type="PANTHER" id="PTHR43269:SF2">
    <property type="entry name" value="SODIUM_PROTON ANTIPORTER 1-RELATED"/>
    <property type="match status" value="1"/>
</dbReference>
<keyword evidence="1" id="KW-1133">Transmembrane helix</keyword>
<keyword evidence="1" id="KW-0472">Membrane</keyword>
<name>A0A1G2G4M5_9BACT</name>
<keyword evidence="1" id="KW-0812">Transmembrane</keyword>
<reference evidence="2 3" key="1">
    <citation type="journal article" date="2016" name="Nat. Commun.">
        <title>Thousands of microbial genomes shed light on interconnected biogeochemical processes in an aquifer system.</title>
        <authorList>
            <person name="Anantharaman K."/>
            <person name="Brown C.T."/>
            <person name="Hug L.A."/>
            <person name="Sharon I."/>
            <person name="Castelle C.J."/>
            <person name="Probst A.J."/>
            <person name="Thomas B.C."/>
            <person name="Singh A."/>
            <person name="Wilkins M.J."/>
            <person name="Karaoz U."/>
            <person name="Brodie E.L."/>
            <person name="Williams K.H."/>
            <person name="Hubbard S.S."/>
            <person name="Banfield J.F."/>
        </authorList>
    </citation>
    <scope>NUCLEOTIDE SEQUENCE [LARGE SCALE GENOMIC DNA]</scope>
</reference>
<dbReference type="STRING" id="1802117.A3J54_03555"/>
<evidence type="ECO:0000313" key="3">
    <source>
        <dbReference type="Proteomes" id="UP000176576"/>
    </source>
</evidence>
<feature type="transmembrane region" description="Helical" evidence="1">
    <location>
        <begin position="63"/>
        <end position="83"/>
    </location>
</feature>
<organism evidence="2 3">
    <name type="scientific">Candidatus Ryanbacteria bacterium RIFCSPHIGHO2_02_FULL_45_13b</name>
    <dbReference type="NCBI Taxonomy" id="1802117"/>
    <lineage>
        <taxon>Bacteria</taxon>
        <taxon>Candidatus Ryaniibacteriota</taxon>
    </lineage>
</organism>
<gene>
    <name evidence="2" type="ORF">A3J54_03555</name>
</gene>
<dbReference type="AlphaFoldDB" id="A0A1G2G4M5"/>
<evidence type="ECO:0000313" key="2">
    <source>
        <dbReference type="EMBL" id="OGZ45174.1"/>
    </source>
</evidence>
<dbReference type="PANTHER" id="PTHR43269">
    <property type="entry name" value="SODIUM/PROTON ANTIPORTER 1-RELATED"/>
    <property type="match status" value="1"/>
</dbReference>
<accession>A0A1G2G4M5</accession>
<feature type="transmembrane region" description="Helical" evidence="1">
    <location>
        <begin position="6"/>
        <end position="21"/>
    </location>
</feature>
<dbReference type="Proteomes" id="UP000176576">
    <property type="component" value="Unassembled WGS sequence"/>
</dbReference>
<dbReference type="GO" id="GO:0006814">
    <property type="term" value="P:sodium ion transport"/>
    <property type="evidence" value="ECO:0007669"/>
    <property type="project" value="InterPro"/>
</dbReference>
<dbReference type="InterPro" id="IPR045016">
    <property type="entry name" value="NhaD-like"/>
</dbReference>
<evidence type="ECO:0008006" key="4">
    <source>
        <dbReference type="Google" id="ProtNLM"/>
    </source>
</evidence>
<comment type="caution">
    <text evidence="2">The sequence shown here is derived from an EMBL/GenBank/DDBJ whole genome shotgun (WGS) entry which is preliminary data.</text>
</comment>
<sequence>MVFSFVHISALFLFVLGYFFITIEHRIGINKSAVTLLLGSVLWILVALQGGEEFVSELTHAGADIFGIVVFLLAAMSLVEVLIHYKFFDVVREALFKWRLSEHKQFIVISVIAFFPR</sequence>
<feature type="transmembrane region" description="Helical" evidence="1">
    <location>
        <begin position="33"/>
        <end position="51"/>
    </location>
</feature>